<dbReference type="OrthoDB" id="415825at2759"/>
<reference evidence="7" key="2">
    <citation type="journal article" date="2022" name="Microbiol. Resour. Announc.">
        <title>Whole-Genome Sequence of Entomortierella parvispora E1425, a Mucoromycotan Fungus Associated with Burkholderiaceae-Related Endosymbiotic Bacteria.</title>
        <authorList>
            <person name="Herlambang A."/>
            <person name="Guo Y."/>
            <person name="Takashima Y."/>
            <person name="Narisawa K."/>
            <person name="Ohta H."/>
            <person name="Nishizawa T."/>
        </authorList>
    </citation>
    <scope>NUCLEOTIDE SEQUENCE</scope>
    <source>
        <strain evidence="7">E1425</strain>
    </source>
</reference>
<dbReference type="GO" id="GO:0016491">
    <property type="term" value="F:oxidoreductase activity"/>
    <property type="evidence" value="ECO:0007669"/>
    <property type="project" value="UniProtKB-KW"/>
</dbReference>
<keyword evidence="3" id="KW-0285">Flavoprotein</keyword>
<evidence type="ECO:0000256" key="1">
    <source>
        <dbReference type="ARBA" id="ARBA00001974"/>
    </source>
</evidence>
<dbReference type="InterPro" id="IPR050416">
    <property type="entry name" value="FAD-linked_Oxidoreductase"/>
</dbReference>
<sequence>MSAKSALLACLEPLGSKVLTMHSPEYSQERLDYNPRFDYRPLVIVMAASASDVQFSTKCATEAKVAVAPRSGGHSYEGYSIGGQNGSLVIDLGGFTAVTVSTNGLAKVGAGIRLGPLYLELYNQGGWTINAGTCPSVGVGGIALGGGFGLLSRKYGLLLDRITEMQVVNAMGELLTVSATSDPDLFFALRGAGGGSFGVVIEFTLQAIRPAPVATSFTYNWPNAMYLEVFRAFIDTQQQALRDVGVGINISPAGLMMYGLFDGVESKQSEAMKQFLEKVPSPTNRDVREGRVIDSQLRFAYLSGNPKDINALSLQGGFKAAAPRPTKGKSLVYSKPLLNSTIKLLGKWGSVSPKGSAATYIIIDIWGGAIADVPVKETAFIHRGASAGIEFVAEWIADANQSADTKDYVECFKWINDAYAEFLEDFRANYGPVRGYQNYIDKDIPDWQDAYYGEALTKLKQIKRAVDPSNTFRFPQSIPLAHP</sequence>
<dbReference type="Gene3D" id="3.40.462.20">
    <property type="match status" value="1"/>
</dbReference>
<gene>
    <name evidence="7" type="ORF">EMPS_11374</name>
</gene>
<dbReference type="PANTHER" id="PTHR42973">
    <property type="entry name" value="BINDING OXIDOREDUCTASE, PUTATIVE (AFU_ORTHOLOGUE AFUA_1G17690)-RELATED"/>
    <property type="match status" value="1"/>
</dbReference>
<evidence type="ECO:0000313" key="8">
    <source>
        <dbReference type="Proteomes" id="UP000827284"/>
    </source>
</evidence>
<dbReference type="Proteomes" id="UP000827284">
    <property type="component" value="Unassembled WGS sequence"/>
</dbReference>
<keyword evidence="8" id="KW-1185">Reference proteome</keyword>
<evidence type="ECO:0000256" key="2">
    <source>
        <dbReference type="ARBA" id="ARBA00005466"/>
    </source>
</evidence>
<protein>
    <recommendedName>
        <fullName evidence="6">FAD-binding PCMH-type domain-containing protein</fullName>
    </recommendedName>
</protein>
<dbReference type="InterPro" id="IPR036318">
    <property type="entry name" value="FAD-bd_PCMH-like_sf"/>
</dbReference>
<evidence type="ECO:0000313" key="7">
    <source>
        <dbReference type="EMBL" id="GJJ79015.1"/>
    </source>
</evidence>
<organism evidence="7 8">
    <name type="scientific">Entomortierella parvispora</name>
    <dbReference type="NCBI Taxonomy" id="205924"/>
    <lineage>
        <taxon>Eukaryota</taxon>
        <taxon>Fungi</taxon>
        <taxon>Fungi incertae sedis</taxon>
        <taxon>Mucoromycota</taxon>
        <taxon>Mortierellomycotina</taxon>
        <taxon>Mortierellomycetes</taxon>
        <taxon>Mortierellales</taxon>
        <taxon>Mortierellaceae</taxon>
        <taxon>Entomortierella</taxon>
    </lineage>
</organism>
<name>A0A9P3M2J1_9FUNG</name>
<dbReference type="PROSITE" id="PS51387">
    <property type="entry name" value="FAD_PCMH"/>
    <property type="match status" value="1"/>
</dbReference>
<evidence type="ECO:0000256" key="5">
    <source>
        <dbReference type="ARBA" id="ARBA00023002"/>
    </source>
</evidence>
<dbReference type="InterPro" id="IPR016166">
    <property type="entry name" value="FAD-bd_PCMH"/>
</dbReference>
<feature type="domain" description="FAD-binding PCMH-type" evidence="6">
    <location>
        <begin position="37"/>
        <end position="210"/>
    </location>
</feature>
<dbReference type="Gene3D" id="3.30.465.10">
    <property type="match status" value="1"/>
</dbReference>
<dbReference type="Pfam" id="PF01565">
    <property type="entry name" value="FAD_binding_4"/>
    <property type="match status" value="1"/>
</dbReference>
<accession>A0A9P3M2J1</accession>
<dbReference type="GO" id="GO:0071949">
    <property type="term" value="F:FAD binding"/>
    <property type="evidence" value="ECO:0007669"/>
    <property type="project" value="InterPro"/>
</dbReference>
<evidence type="ECO:0000256" key="4">
    <source>
        <dbReference type="ARBA" id="ARBA00022827"/>
    </source>
</evidence>
<dbReference type="InterPro" id="IPR012951">
    <property type="entry name" value="BBE"/>
</dbReference>
<dbReference type="InterPro" id="IPR016169">
    <property type="entry name" value="FAD-bd_PCMH_sub2"/>
</dbReference>
<keyword evidence="4" id="KW-0274">FAD</keyword>
<evidence type="ECO:0000256" key="3">
    <source>
        <dbReference type="ARBA" id="ARBA00022630"/>
    </source>
</evidence>
<dbReference type="PANTHER" id="PTHR42973:SF39">
    <property type="entry name" value="FAD-BINDING PCMH-TYPE DOMAIN-CONTAINING PROTEIN"/>
    <property type="match status" value="1"/>
</dbReference>
<evidence type="ECO:0000259" key="6">
    <source>
        <dbReference type="PROSITE" id="PS51387"/>
    </source>
</evidence>
<dbReference type="EMBL" id="BQFW01000015">
    <property type="protein sequence ID" value="GJJ79015.1"/>
    <property type="molecule type" value="Genomic_DNA"/>
</dbReference>
<proteinExistence type="inferred from homology"/>
<comment type="cofactor">
    <cofactor evidence="1">
        <name>FAD</name>
        <dbReference type="ChEBI" id="CHEBI:57692"/>
    </cofactor>
</comment>
<comment type="similarity">
    <text evidence="2">Belongs to the oxygen-dependent FAD-linked oxidoreductase family.</text>
</comment>
<dbReference type="InterPro" id="IPR006094">
    <property type="entry name" value="Oxid_FAD_bind_N"/>
</dbReference>
<dbReference type="SUPFAM" id="SSF56176">
    <property type="entry name" value="FAD-binding/transporter-associated domain-like"/>
    <property type="match status" value="1"/>
</dbReference>
<reference evidence="7" key="1">
    <citation type="submission" date="2021-11" db="EMBL/GenBank/DDBJ databases">
        <authorList>
            <person name="Herlambang A."/>
            <person name="Guo Y."/>
            <person name="Takashima Y."/>
            <person name="Nishizawa T."/>
        </authorList>
    </citation>
    <scope>NUCLEOTIDE SEQUENCE</scope>
    <source>
        <strain evidence="7">E1425</strain>
    </source>
</reference>
<dbReference type="AlphaFoldDB" id="A0A9P3M2J1"/>
<comment type="caution">
    <text evidence="7">The sequence shown here is derived from an EMBL/GenBank/DDBJ whole genome shotgun (WGS) entry which is preliminary data.</text>
</comment>
<keyword evidence="5" id="KW-0560">Oxidoreductase</keyword>
<dbReference type="Pfam" id="PF08031">
    <property type="entry name" value="BBE"/>
    <property type="match status" value="1"/>
</dbReference>